<protein>
    <submittedName>
        <fullName evidence="3">Os10g0548200 protein</fullName>
    </submittedName>
</protein>
<dbReference type="EMBL" id="AP014966">
    <property type="protein sequence ID" value="BAT11923.1"/>
    <property type="molecule type" value="Genomic_DNA"/>
</dbReference>
<dbReference type="PANTHER" id="PTHR15704:SF7">
    <property type="entry name" value="SUPERKILLER COMPLEX PROTEIN 3"/>
    <property type="match status" value="1"/>
</dbReference>
<dbReference type="InterPro" id="IPR039226">
    <property type="entry name" value="Ski3/TTC37"/>
</dbReference>
<evidence type="ECO:0007829" key="6">
    <source>
        <dbReference type="ProteomicsDB" id="A0A0P0XWW0"/>
    </source>
</evidence>
<evidence type="ECO:0000256" key="1">
    <source>
        <dbReference type="ARBA" id="ARBA00022737"/>
    </source>
</evidence>
<keyword evidence="1" id="KW-0677">Repeat</keyword>
<evidence type="ECO:0007829" key="5">
    <source>
        <dbReference type="PeptideAtlas" id="A0A0P0XWW0"/>
    </source>
</evidence>
<reference evidence="3 4" key="2">
    <citation type="journal article" date="2013" name="Plant Cell Physiol.">
        <title>Rice Annotation Project Database (RAP-DB): an integrative and interactive database for rice genomics.</title>
        <authorList>
            <person name="Sakai H."/>
            <person name="Lee S.S."/>
            <person name="Tanaka T."/>
            <person name="Numa H."/>
            <person name="Kim J."/>
            <person name="Kawahara Y."/>
            <person name="Wakimoto H."/>
            <person name="Yang C.C."/>
            <person name="Iwamoto M."/>
            <person name="Abe T."/>
            <person name="Yamada Y."/>
            <person name="Muto A."/>
            <person name="Inokuchi H."/>
            <person name="Ikemura T."/>
            <person name="Matsumoto T."/>
            <person name="Sasaki T."/>
            <person name="Itoh T."/>
        </authorList>
    </citation>
    <scope>NUCLEOTIDE SEQUENCE [LARGE SCALE GENOMIC DNA]</scope>
    <source>
        <strain evidence="4">cv. Nipponbare</strain>
    </source>
</reference>
<evidence type="ECO:0000313" key="4">
    <source>
        <dbReference type="Proteomes" id="UP000059680"/>
    </source>
</evidence>
<dbReference type="AlphaFoldDB" id="A0A0P0XWW0"/>
<dbReference type="PANTHER" id="PTHR15704">
    <property type="entry name" value="SUPERKILLER 3 PROTEIN-RELATED"/>
    <property type="match status" value="1"/>
</dbReference>
<feature type="non-terminal residue" evidence="3">
    <location>
        <position position="144"/>
    </location>
</feature>
<name>A0A0P0XWW0_ORYSJ</name>
<sequence length="144" mass="16129">LPEFQIGLGTIAARSGELLSPQVLMAVRQAVQRAPHYPESHNINGLVSEVRSDFQSAIASYRQAKFALDMMRNSKTDCRCHIADISVNLARSLCKVRVLSSALMTTKKNPYQAAERSCYFKCFMRNKFAFSVTLFTNVYGTVIL</sequence>
<organism evidence="3 4">
    <name type="scientific">Oryza sativa subsp. japonica</name>
    <name type="common">Rice</name>
    <dbReference type="NCBI Taxonomy" id="39947"/>
    <lineage>
        <taxon>Eukaryota</taxon>
        <taxon>Viridiplantae</taxon>
        <taxon>Streptophyta</taxon>
        <taxon>Embryophyta</taxon>
        <taxon>Tracheophyta</taxon>
        <taxon>Spermatophyta</taxon>
        <taxon>Magnoliopsida</taxon>
        <taxon>Liliopsida</taxon>
        <taxon>Poales</taxon>
        <taxon>Poaceae</taxon>
        <taxon>BOP clade</taxon>
        <taxon>Oryzoideae</taxon>
        <taxon>Oryzeae</taxon>
        <taxon>Oryzinae</taxon>
        <taxon>Oryza</taxon>
        <taxon>Oryza sativa</taxon>
    </lineage>
</organism>
<keyword evidence="4" id="KW-1185">Reference proteome</keyword>
<dbReference type="GO" id="GO:0055087">
    <property type="term" value="C:Ski complex"/>
    <property type="evidence" value="ECO:0007669"/>
    <property type="project" value="InterPro"/>
</dbReference>
<dbReference type="GO" id="GO:0006401">
    <property type="term" value="P:RNA catabolic process"/>
    <property type="evidence" value="ECO:0007669"/>
    <property type="project" value="InterPro"/>
</dbReference>
<accession>A0A0P0XWW0</accession>
<proteinExistence type="evidence at protein level"/>
<keyword evidence="2" id="KW-0802">TPR repeat</keyword>
<evidence type="ECO:0000256" key="2">
    <source>
        <dbReference type="ARBA" id="ARBA00022803"/>
    </source>
</evidence>
<dbReference type="Proteomes" id="UP000059680">
    <property type="component" value="Chromosome 10"/>
</dbReference>
<reference evidence="3 4" key="3">
    <citation type="journal article" date="2013" name="Rice">
        <title>Improvement of the Oryza sativa Nipponbare reference genome using next generation sequence and optical map data.</title>
        <authorList>
            <person name="Kawahara Y."/>
            <person name="de la Bastide M."/>
            <person name="Hamilton J.P."/>
            <person name="Kanamori H."/>
            <person name="McCombie W.R."/>
            <person name="Ouyang S."/>
            <person name="Schwartz D.C."/>
            <person name="Tanaka T."/>
            <person name="Wu J."/>
            <person name="Zhou S."/>
            <person name="Childs K.L."/>
            <person name="Davidson R.M."/>
            <person name="Lin H."/>
            <person name="Quesada-Ocampo L."/>
            <person name="Vaillancourt B."/>
            <person name="Sakai H."/>
            <person name="Lee S.S."/>
            <person name="Kim J."/>
            <person name="Numa H."/>
            <person name="Itoh T."/>
            <person name="Buell C.R."/>
            <person name="Matsumoto T."/>
        </authorList>
    </citation>
    <scope>NUCLEOTIDE SEQUENCE [LARGE SCALE GENOMIC DNA]</scope>
    <source>
        <strain evidence="4">cv. Nipponbare</strain>
    </source>
</reference>
<evidence type="ECO:0000313" key="3">
    <source>
        <dbReference type="EMBL" id="BAT11923.1"/>
    </source>
</evidence>
<gene>
    <name evidence="3" type="ordered locus">Os10g0548200</name>
    <name evidence="3" type="ORF">OSNPB_100548200</name>
</gene>
<keyword evidence="5 6" id="KW-1267">Proteomics identification</keyword>
<dbReference type="ExpressionAtlas" id="A0A0P0XWW0">
    <property type="expression patterns" value="baseline and differential"/>
</dbReference>
<dbReference type="Gramene" id="Os10t0548200-02">
    <property type="protein sequence ID" value="Os10t0548200-02"/>
    <property type="gene ID" value="Os10g0548200"/>
</dbReference>
<reference evidence="4" key="1">
    <citation type="journal article" date="2005" name="Nature">
        <title>The map-based sequence of the rice genome.</title>
        <authorList>
            <consortium name="International rice genome sequencing project (IRGSP)"/>
            <person name="Matsumoto T."/>
            <person name="Wu J."/>
            <person name="Kanamori H."/>
            <person name="Katayose Y."/>
            <person name="Fujisawa M."/>
            <person name="Namiki N."/>
            <person name="Mizuno H."/>
            <person name="Yamamoto K."/>
            <person name="Antonio B.A."/>
            <person name="Baba T."/>
            <person name="Sakata K."/>
            <person name="Nagamura Y."/>
            <person name="Aoki H."/>
            <person name="Arikawa K."/>
            <person name="Arita K."/>
            <person name="Bito T."/>
            <person name="Chiden Y."/>
            <person name="Fujitsuka N."/>
            <person name="Fukunaka R."/>
            <person name="Hamada M."/>
            <person name="Harada C."/>
            <person name="Hayashi A."/>
            <person name="Hijishita S."/>
            <person name="Honda M."/>
            <person name="Hosokawa S."/>
            <person name="Ichikawa Y."/>
            <person name="Idonuma A."/>
            <person name="Iijima M."/>
            <person name="Ikeda M."/>
            <person name="Ikeno M."/>
            <person name="Ito K."/>
            <person name="Ito S."/>
            <person name="Ito T."/>
            <person name="Ito Y."/>
            <person name="Ito Y."/>
            <person name="Iwabuchi A."/>
            <person name="Kamiya K."/>
            <person name="Karasawa W."/>
            <person name="Kurita K."/>
            <person name="Katagiri S."/>
            <person name="Kikuta A."/>
            <person name="Kobayashi H."/>
            <person name="Kobayashi N."/>
            <person name="Machita K."/>
            <person name="Maehara T."/>
            <person name="Masukawa M."/>
            <person name="Mizubayashi T."/>
            <person name="Mukai Y."/>
            <person name="Nagasaki H."/>
            <person name="Nagata Y."/>
            <person name="Naito S."/>
            <person name="Nakashima M."/>
            <person name="Nakama Y."/>
            <person name="Nakamichi Y."/>
            <person name="Nakamura M."/>
            <person name="Meguro A."/>
            <person name="Negishi M."/>
            <person name="Ohta I."/>
            <person name="Ohta T."/>
            <person name="Okamoto M."/>
            <person name="Ono N."/>
            <person name="Saji S."/>
            <person name="Sakaguchi M."/>
            <person name="Sakai K."/>
            <person name="Shibata M."/>
            <person name="Shimokawa T."/>
            <person name="Song J."/>
            <person name="Takazaki Y."/>
            <person name="Terasawa K."/>
            <person name="Tsugane M."/>
            <person name="Tsuji K."/>
            <person name="Ueda S."/>
            <person name="Waki K."/>
            <person name="Yamagata H."/>
            <person name="Yamamoto M."/>
            <person name="Yamamoto S."/>
            <person name="Yamane H."/>
            <person name="Yoshiki S."/>
            <person name="Yoshihara R."/>
            <person name="Yukawa K."/>
            <person name="Zhong H."/>
            <person name="Yano M."/>
            <person name="Yuan Q."/>
            <person name="Ouyang S."/>
            <person name="Liu J."/>
            <person name="Jones K.M."/>
            <person name="Gansberger K."/>
            <person name="Moffat K."/>
            <person name="Hill J."/>
            <person name="Bera J."/>
            <person name="Fadrosh D."/>
            <person name="Jin S."/>
            <person name="Johri S."/>
            <person name="Kim M."/>
            <person name="Overton L."/>
            <person name="Reardon M."/>
            <person name="Tsitrin T."/>
            <person name="Vuong H."/>
            <person name="Weaver B."/>
            <person name="Ciecko A."/>
            <person name="Tallon L."/>
            <person name="Jackson J."/>
            <person name="Pai G."/>
            <person name="Aken S.V."/>
            <person name="Utterback T."/>
            <person name="Reidmuller S."/>
            <person name="Feldblyum T."/>
            <person name="Hsiao J."/>
            <person name="Zismann V."/>
            <person name="Iobst S."/>
            <person name="de Vazeille A.R."/>
            <person name="Buell C.R."/>
            <person name="Ying K."/>
            <person name="Li Y."/>
            <person name="Lu T."/>
            <person name="Huang Y."/>
            <person name="Zhao Q."/>
            <person name="Feng Q."/>
            <person name="Zhang L."/>
            <person name="Zhu J."/>
            <person name="Weng Q."/>
            <person name="Mu J."/>
            <person name="Lu Y."/>
            <person name="Fan D."/>
            <person name="Liu Y."/>
            <person name="Guan J."/>
            <person name="Zhang Y."/>
            <person name="Yu S."/>
            <person name="Liu X."/>
            <person name="Zhang Y."/>
            <person name="Hong G."/>
            <person name="Han B."/>
            <person name="Choisne N."/>
            <person name="Demange N."/>
            <person name="Orjeda G."/>
            <person name="Samain S."/>
            <person name="Cattolico L."/>
            <person name="Pelletier E."/>
            <person name="Couloux A."/>
            <person name="Segurens B."/>
            <person name="Wincker P."/>
            <person name="D'Hont A."/>
            <person name="Scarpelli C."/>
            <person name="Weissenbach J."/>
            <person name="Salanoubat M."/>
            <person name="Quetier F."/>
            <person name="Yu Y."/>
            <person name="Kim H.R."/>
            <person name="Rambo T."/>
            <person name="Currie J."/>
            <person name="Collura K."/>
            <person name="Luo M."/>
            <person name="Yang T."/>
            <person name="Ammiraju J.S.S."/>
            <person name="Engler F."/>
            <person name="Soderlund C."/>
            <person name="Wing R.A."/>
            <person name="Palmer L.E."/>
            <person name="de la Bastide M."/>
            <person name="Spiegel L."/>
            <person name="Nascimento L."/>
            <person name="Zutavern T."/>
            <person name="O'Shaughnessy A."/>
            <person name="Dike S."/>
            <person name="Dedhia N."/>
            <person name="Preston R."/>
            <person name="Balija V."/>
            <person name="McCombie W.R."/>
            <person name="Chow T."/>
            <person name="Chen H."/>
            <person name="Chung M."/>
            <person name="Chen C."/>
            <person name="Shaw J."/>
            <person name="Wu H."/>
            <person name="Hsiao K."/>
            <person name="Chao Y."/>
            <person name="Chu M."/>
            <person name="Cheng C."/>
            <person name="Hour A."/>
            <person name="Lee P."/>
            <person name="Lin S."/>
            <person name="Lin Y."/>
            <person name="Liou J."/>
            <person name="Liu S."/>
            <person name="Hsing Y."/>
            <person name="Raghuvanshi S."/>
            <person name="Mohanty A."/>
            <person name="Bharti A.K."/>
            <person name="Gaur A."/>
            <person name="Gupta V."/>
            <person name="Kumar D."/>
            <person name="Ravi V."/>
            <person name="Vij S."/>
            <person name="Kapur A."/>
            <person name="Khurana P."/>
            <person name="Khurana P."/>
            <person name="Khurana J.P."/>
            <person name="Tyagi A.K."/>
            <person name="Gaikwad K."/>
            <person name="Singh A."/>
            <person name="Dalal V."/>
            <person name="Srivastava S."/>
            <person name="Dixit A."/>
            <person name="Pal A.K."/>
            <person name="Ghazi I.A."/>
            <person name="Yadav M."/>
            <person name="Pandit A."/>
            <person name="Bhargava A."/>
            <person name="Sureshbabu K."/>
            <person name="Batra K."/>
            <person name="Sharma T.R."/>
            <person name="Mohapatra T."/>
            <person name="Singh N.K."/>
            <person name="Messing J."/>
            <person name="Nelson A.B."/>
            <person name="Fuks G."/>
            <person name="Kavchok S."/>
            <person name="Keizer G."/>
            <person name="Linton E."/>
            <person name="Llaca V."/>
            <person name="Song R."/>
            <person name="Tanyolac B."/>
            <person name="Young S."/>
            <person name="Ho-Il K."/>
            <person name="Hahn J.H."/>
            <person name="Sangsakoo G."/>
            <person name="Vanavichit A."/>
            <person name="de Mattos Luiz.A.T."/>
            <person name="Zimmer P.D."/>
            <person name="Malone G."/>
            <person name="Dellagostin O."/>
            <person name="de Oliveira A.C."/>
            <person name="Bevan M."/>
            <person name="Bancroft I."/>
            <person name="Minx P."/>
            <person name="Cordum H."/>
            <person name="Wilson R."/>
            <person name="Cheng Z."/>
            <person name="Jin W."/>
            <person name="Jiang J."/>
            <person name="Leong S.A."/>
            <person name="Iwama H."/>
            <person name="Gojobori T."/>
            <person name="Itoh T."/>
            <person name="Niimura Y."/>
            <person name="Fujii Y."/>
            <person name="Habara T."/>
            <person name="Sakai H."/>
            <person name="Sato Y."/>
            <person name="Wilson G."/>
            <person name="Kumar K."/>
            <person name="McCouch S."/>
            <person name="Juretic N."/>
            <person name="Hoen D."/>
            <person name="Wright S."/>
            <person name="Bruskiewich R."/>
            <person name="Bureau T."/>
            <person name="Miyao A."/>
            <person name="Hirochika H."/>
            <person name="Nishikawa T."/>
            <person name="Kadowaki K."/>
            <person name="Sugiura M."/>
            <person name="Burr B."/>
            <person name="Sasaki T."/>
        </authorList>
    </citation>
    <scope>NUCLEOTIDE SEQUENCE [LARGE SCALE GENOMIC DNA]</scope>
    <source>
        <strain evidence="4">cv. Nipponbare</strain>
    </source>
</reference>